<dbReference type="EMBL" id="LR589116">
    <property type="protein sequence ID" value="VTP01497.1"/>
    <property type="molecule type" value="Genomic_DNA"/>
</dbReference>
<protein>
    <recommendedName>
        <fullName evidence="2">NAD-dependent epimerase/dehydratase domain-containing protein</fullName>
    </recommendedName>
</protein>
<dbReference type="RefSeq" id="WP_204081449.1">
    <property type="nucleotide sequence ID" value="NZ_CAJMWI010000001.1"/>
</dbReference>
<dbReference type="SUPFAM" id="SSF51735">
    <property type="entry name" value="NAD(P)-binding Rossmann-fold domains"/>
    <property type="match status" value="1"/>
</dbReference>
<evidence type="ECO:0008006" key="2">
    <source>
        <dbReference type="Google" id="ProtNLM"/>
    </source>
</evidence>
<proteinExistence type="predicted"/>
<accession>A0A653EVL3</accession>
<dbReference type="AlphaFoldDB" id="A0A653EVL3"/>
<evidence type="ECO:0000313" key="1">
    <source>
        <dbReference type="EMBL" id="VTP01497.1"/>
    </source>
</evidence>
<reference evidence="1" key="1">
    <citation type="submission" date="2019-05" db="EMBL/GenBank/DDBJ databases">
        <authorList>
            <person name="Naeem R."/>
            <person name="Antony C."/>
            <person name="Guan Q."/>
        </authorList>
    </citation>
    <scope>NUCLEOTIDE SEQUENCE</scope>
    <source>
        <strain evidence="1">2</strain>
    </source>
</reference>
<sequence>MGRIIVVGGTGLIGSKIVTKLSEQGSESVAASPKSGVNAVTAVGLVDALTGADVVVDASNTSSFDDKPAIEYFATSTMNLLGNRRCRYRRRHGAAAGCARPAHRR</sequence>
<name>A0A653EVL3_9MYCO</name>
<gene>
    <name evidence="1" type="ORF">BIN_B_04027</name>
</gene>
<organism evidence="1">
    <name type="scientific">Mycobacterium riyadhense</name>
    <dbReference type="NCBI Taxonomy" id="486698"/>
    <lineage>
        <taxon>Bacteria</taxon>
        <taxon>Bacillati</taxon>
        <taxon>Actinomycetota</taxon>
        <taxon>Actinomycetes</taxon>
        <taxon>Mycobacteriales</taxon>
        <taxon>Mycobacteriaceae</taxon>
        <taxon>Mycobacterium</taxon>
    </lineage>
</organism>
<dbReference type="Gene3D" id="3.40.50.720">
    <property type="entry name" value="NAD(P)-binding Rossmann-like Domain"/>
    <property type="match status" value="1"/>
</dbReference>
<dbReference type="InterPro" id="IPR036291">
    <property type="entry name" value="NAD(P)-bd_dom_sf"/>
</dbReference>